<evidence type="ECO:0000313" key="2">
    <source>
        <dbReference type="EMBL" id="XBP72361.1"/>
    </source>
</evidence>
<name>A0AAU7LXP7_9BURK</name>
<evidence type="ECO:0000256" key="1">
    <source>
        <dbReference type="SAM" id="SignalP"/>
    </source>
</evidence>
<feature type="signal peptide" evidence="1">
    <location>
        <begin position="1"/>
        <end position="21"/>
    </location>
</feature>
<sequence length="106" mass="11964">MANTVGLFFMGCSVLLRFLMAQQYTSAPPSFAQSLQAYTVLRFDAHAGIYREAAVLVRAATTQTQPQRQSISRETAHSEKKTGFRSGLMHKIRLQRTPHLRIKLLI</sequence>
<gene>
    <name evidence="2" type="ORF">ABLV49_20085</name>
</gene>
<protein>
    <recommendedName>
        <fullName evidence="3">Secreted protein</fullName>
    </recommendedName>
</protein>
<dbReference type="RefSeq" id="WP_349281838.1">
    <property type="nucleotide sequence ID" value="NZ_CBCSCU010000007.1"/>
</dbReference>
<keyword evidence="1" id="KW-0732">Signal</keyword>
<reference evidence="2" key="1">
    <citation type="submission" date="2024-05" db="EMBL/GenBank/DDBJ databases">
        <authorList>
            <person name="Bunk B."/>
            <person name="Swiderski J."/>
            <person name="Sproer C."/>
            <person name="Thiel V."/>
        </authorList>
    </citation>
    <scope>NUCLEOTIDE SEQUENCE</scope>
    <source>
        <strain evidence="2">DSM 17735</strain>
    </source>
</reference>
<evidence type="ECO:0008006" key="3">
    <source>
        <dbReference type="Google" id="ProtNLM"/>
    </source>
</evidence>
<feature type="chain" id="PRO_5043694704" description="Secreted protein" evidence="1">
    <location>
        <begin position="22"/>
        <end position="106"/>
    </location>
</feature>
<dbReference type="EMBL" id="CP157675">
    <property type="protein sequence ID" value="XBP72361.1"/>
    <property type="molecule type" value="Genomic_DNA"/>
</dbReference>
<dbReference type="AlphaFoldDB" id="A0AAU7LXP7"/>
<proteinExistence type="predicted"/>
<organism evidence="2">
    <name type="scientific">Polaromonas hydrogenivorans</name>
    <dbReference type="NCBI Taxonomy" id="335476"/>
    <lineage>
        <taxon>Bacteria</taxon>
        <taxon>Pseudomonadati</taxon>
        <taxon>Pseudomonadota</taxon>
        <taxon>Betaproteobacteria</taxon>
        <taxon>Burkholderiales</taxon>
        <taxon>Comamonadaceae</taxon>
        <taxon>Polaromonas</taxon>
    </lineage>
</organism>
<accession>A0AAU7LXP7</accession>